<protein>
    <submittedName>
        <fullName evidence="1">Uncharacterized protein</fullName>
    </submittedName>
</protein>
<name>A0A0A9H6Y9_ARUDO</name>
<proteinExistence type="predicted"/>
<reference evidence="1" key="2">
    <citation type="journal article" date="2015" name="Data Brief">
        <title>Shoot transcriptome of the giant reed, Arundo donax.</title>
        <authorList>
            <person name="Barrero R.A."/>
            <person name="Guerrero F.D."/>
            <person name="Moolhuijzen P."/>
            <person name="Goolsby J.A."/>
            <person name="Tidwell J."/>
            <person name="Bellgard S.E."/>
            <person name="Bellgard M.I."/>
        </authorList>
    </citation>
    <scope>NUCLEOTIDE SEQUENCE</scope>
    <source>
        <tissue evidence="1">Shoot tissue taken approximately 20 cm above the soil surface</tissue>
    </source>
</reference>
<reference evidence="1" key="1">
    <citation type="submission" date="2014-09" db="EMBL/GenBank/DDBJ databases">
        <authorList>
            <person name="Magalhaes I.L.F."/>
            <person name="Oliveira U."/>
            <person name="Santos F.R."/>
            <person name="Vidigal T.H.D.A."/>
            <person name="Brescovit A.D."/>
            <person name="Santos A.J."/>
        </authorList>
    </citation>
    <scope>NUCLEOTIDE SEQUENCE</scope>
    <source>
        <tissue evidence="1">Shoot tissue taken approximately 20 cm above the soil surface</tissue>
    </source>
</reference>
<sequence length="17" mass="1862">MAGHAWNGMEAVKLLFS</sequence>
<evidence type="ECO:0000313" key="1">
    <source>
        <dbReference type="EMBL" id="JAE32990.1"/>
    </source>
</evidence>
<dbReference type="EMBL" id="GBRH01164906">
    <property type="protein sequence ID" value="JAE32990.1"/>
    <property type="molecule type" value="Transcribed_RNA"/>
</dbReference>
<dbReference type="AlphaFoldDB" id="A0A0A9H6Y9"/>
<accession>A0A0A9H6Y9</accession>
<organism evidence="1">
    <name type="scientific">Arundo donax</name>
    <name type="common">Giant reed</name>
    <name type="synonym">Donax arundinaceus</name>
    <dbReference type="NCBI Taxonomy" id="35708"/>
    <lineage>
        <taxon>Eukaryota</taxon>
        <taxon>Viridiplantae</taxon>
        <taxon>Streptophyta</taxon>
        <taxon>Embryophyta</taxon>
        <taxon>Tracheophyta</taxon>
        <taxon>Spermatophyta</taxon>
        <taxon>Magnoliopsida</taxon>
        <taxon>Liliopsida</taxon>
        <taxon>Poales</taxon>
        <taxon>Poaceae</taxon>
        <taxon>PACMAD clade</taxon>
        <taxon>Arundinoideae</taxon>
        <taxon>Arundineae</taxon>
        <taxon>Arundo</taxon>
    </lineage>
</organism>